<proteinExistence type="predicted"/>
<evidence type="ECO:0000256" key="1">
    <source>
        <dbReference type="SAM" id="MobiDB-lite"/>
    </source>
</evidence>
<dbReference type="InterPro" id="IPR051808">
    <property type="entry name" value="Type_IV_pilus_biogenesis"/>
</dbReference>
<dbReference type="PANTHER" id="PTHR30604">
    <property type="entry name" value="PROTEIN TRANSPORT PROTEIN HOFQ"/>
    <property type="match status" value="1"/>
</dbReference>
<gene>
    <name evidence="3" type="ORF">ENQ76_11395</name>
</gene>
<evidence type="ECO:0008006" key="4">
    <source>
        <dbReference type="Google" id="ProtNLM"/>
    </source>
</evidence>
<keyword evidence="2" id="KW-0732">Signal</keyword>
<dbReference type="AlphaFoldDB" id="A0A7C2PHW7"/>
<dbReference type="PANTHER" id="PTHR30604:SF1">
    <property type="entry name" value="DNA UTILIZATION PROTEIN HOFQ"/>
    <property type="match status" value="1"/>
</dbReference>
<sequence>MFATVRWSFSTGFVVGLLSSSLVVADDPATLTGRAAPVRAKTVNTVEDALAQRAELAFSDTPLSDALRFVAKSQGINIVVDNIALERAGITGNVPISVDVSGVTLRSALKTILEPRGLVAVAEDDVLKITTPQRAQPAAAQRPVYFPTPAANEIRIRDSLSEPTQPAFADTPLADAVDFLRDYHQINIWIDRTALQDEGVDPSLPINLELSGITLRSALRLMLEPYGLTAVVEDEVLKVTTRTAAQQKVVTRVYPVGDLVGSYEDLAAIQQAIQTTTGGRWRSDDAAVAGSISVVPRSASIVVKQTHAVHDEIVDLLANLRAAQELPIEPPQSSRLPGNAATNLLPTN</sequence>
<feature type="signal peptide" evidence="2">
    <location>
        <begin position="1"/>
        <end position="25"/>
    </location>
</feature>
<name>A0A7C2PHW7_9PLAN</name>
<accession>A0A7C2PHW7</accession>
<evidence type="ECO:0000313" key="3">
    <source>
        <dbReference type="EMBL" id="HEN16057.1"/>
    </source>
</evidence>
<reference evidence="3" key="1">
    <citation type="journal article" date="2020" name="mSystems">
        <title>Genome- and Community-Level Interaction Insights into Carbon Utilization and Element Cycling Functions of Hydrothermarchaeota in Hydrothermal Sediment.</title>
        <authorList>
            <person name="Zhou Z."/>
            <person name="Liu Y."/>
            <person name="Xu W."/>
            <person name="Pan J."/>
            <person name="Luo Z.H."/>
            <person name="Li M."/>
        </authorList>
    </citation>
    <scope>NUCLEOTIDE SEQUENCE [LARGE SCALE GENOMIC DNA]</scope>
    <source>
        <strain evidence="3">SpSt-339</strain>
    </source>
</reference>
<feature type="chain" id="PRO_5028138829" description="Secretin/TonB short N-terminal domain-containing protein" evidence="2">
    <location>
        <begin position="26"/>
        <end position="348"/>
    </location>
</feature>
<comment type="caution">
    <text evidence="3">The sequence shown here is derived from an EMBL/GenBank/DDBJ whole genome shotgun (WGS) entry which is preliminary data.</text>
</comment>
<protein>
    <recommendedName>
        <fullName evidence="4">Secretin/TonB short N-terminal domain-containing protein</fullName>
    </recommendedName>
</protein>
<feature type="region of interest" description="Disordered" evidence="1">
    <location>
        <begin position="328"/>
        <end position="348"/>
    </location>
</feature>
<dbReference type="EMBL" id="DSOK01000316">
    <property type="protein sequence ID" value="HEN16057.1"/>
    <property type="molecule type" value="Genomic_DNA"/>
</dbReference>
<feature type="compositionally biased region" description="Polar residues" evidence="1">
    <location>
        <begin position="331"/>
        <end position="348"/>
    </location>
</feature>
<evidence type="ECO:0000256" key="2">
    <source>
        <dbReference type="SAM" id="SignalP"/>
    </source>
</evidence>
<dbReference type="Gene3D" id="3.55.50.30">
    <property type="match status" value="1"/>
</dbReference>
<organism evidence="3">
    <name type="scientific">Schlesneria paludicola</name>
    <dbReference type="NCBI Taxonomy" id="360056"/>
    <lineage>
        <taxon>Bacteria</taxon>
        <taxon>Pseudomonadati</taxon>
        <taxon>Planctomycetota</taxon>
        <taxon>Planctomycetia</taxon>
        <taxon>Planctomycetales</taxon>
        <taxon>Planctomycetaceae</taxon>
        <taxon>Schlesneria</taxon>
    </lineage>
</organism>